<dbReference type="SUPFAM" id="SSF53474">
    <property type="entry name" value="alpha/beta-Hydrolases"/>
    <property type="match status" value="1"/>
</dbReference>
<feature type="compositionally biased region" description="Polar residues" evidence="2">
    <location>
        <begin position="243"/>
        <end position="259"/>
    </location>
</feature>
<dbReference type="InterPro" id="IPR011008">
    <property type="entry name" value="Dimeric_a/b-barrel"/>
</dbReference>
<keyword evidence="5" id="KW-1185">Reference proteome</keyword>
<dbReference type="SUPFAM" id="SSF54909">
    <property type="entry name" value="Dimeric alpha+beta barrel"/>
    <property type="match status" value="1"/>
</dbReference>
<evidence type="ECO:0000256" key="1">
    <source>
        <dbReference type="ARBA" id="ARBA00008645"/>
    </source>
</evidence>
<sequence>MAKTPGILYVTMQPKDTLPVSQFHDWYNNEHGPGRLRLSFCQNGFRYRANDASFSATRPEWMAIYDIDDMDWLTKDVYTKLRLPPVQSQRERDTMKQITVDRKFYDLLGEWKASDFPTFEDVEQEGEGNVLVSVRLTLHDGDEKEEELRKWYEEEHVPLLQKVPGWRRTRRFVTSYLDLKEGKAKEFMALHEYAPKNGLGGEEFKTATSTPWNNEMYKSVIKEKARRTYDLYYTFGPAPRDLQSLSEPETNPAESTDALTKTTPASKSSTSYPTIASFITTKDGVQLPYELTGSSDPNAPALVLVNSILVDYGIWDDFIPAFLKATQNKYRIIRYNTRGRSSLPDSSNSSITVDTLAQDVITILDALRIKQASVAGVSLGGATSLKTALAYPSRITSFIACDTNSLAPPGNPKAWQERIEVAEKEGLKSSATGEPIVGQELAEVTVRRWFVKESYDDASLQGKIETTKQMVANNSLDGFRKSVKALYQYDFRAEMKEYKGKGAFLVGAGDGVLPKTMKDMADGLGAGAKLQVIEGAGHLPMVERPQEVAEFFASFFGA</sequence>
<dbReference type="InterPro" id="IPR029058">
    <property type="entry name" value="AB_hydrolase_fold"/>
</dbReference>
<evidence type="ECO:0000256" key="2">
    <source>
        <dbReference type="SAM" id="MobiDB-lite"/>
    </source>
</evidence>
<comment type="similarity">
    <text evidence="1">Belongs to the AB hydrolase superfamily.</text>
</comment>
<dbReference type="OrthoDB" id="2851338at2759"/>
<proteinExistence type="inferred from homology"/>
<dbReference type="Gene3D" id="3.40.50.1820">
    <property type="entry name" value="alpha/beta hydrolase"/>
    <property type="match status" value="1"/>
</dbReference>
<organism evidence="4 5">
    <name type="scientific">Aaosphaeria arxii CBS 175.79</name>
    <dbReference type="NCBI Taxonomy" id="1450172"/>
    <lineage>
        <taxon>Eukaryota</taxon>
        <taxon>Fungi</taxon>
        <taxon>Dikarya</taxon>
        <taxon>Ascomycota</taxon>
        <taxon>Pezizomycotina</taxon>
        <taxon>Dothideomycetes</taxon>
        <taxon>Pleosporomycetidae</taxon>
        <taxon>Pleosporales</taxon>
        <taxon>Pleosporales incertae sedis</taxon>
        <taxon>Aaosphaeria</taxon>
    </lineage>
</organism>
<evidence type="ECO:0000313" key="4">
    <source>
        <dbReference type="EMBL" id="KAF2015658.1"/>
    </source>
</evidence>
<evidence type="ECO:0000313" key="5">
    <source>
        <dbReference type="Proteomes" id="UP000799778"/>
    </source>
</evidence>
<gene>
    <name evidence="4" type="ORF">BU24DRAFT_421961</name>
</gene>
<feature type="domain" description="AB hydrolase-1" evidence="3">
    <location>
        <begin position="300"/>
        <end position="545"/>
    </location>
</feature>
<protein>
    <submittedName>
        <fullName evidence="4">Alpha/beta-hydrolase</fullName>
    </submittedName>
</protein>
<name>A0A6A5XQV6_9PLEO</name>
<accession>A0A6A5XQV6</accession>
<dbReference type="PANTHER" id="PTHR43039">
    <property type="entry name" value="ESTERASE-RELATED"/>
    <property type="match status" value="1"/>
</dbReference>
<keyword evidence="4" id="KW-0378">Hydrolase</keyword>
<dbReference type="GO" id="GO:0016787">
    <property type="term" value="F:hydrolase activity"/>
    <property type="evidence" value="ECO:0007669"/>
    <property type="project" value="UniProtKB-KW"/>
</dbReference>
<feature type="region of interest" description="Disordered" evidence="2">
    <location>
        <begin position="240"/>
        <end position="268"/>
    </location>
</feature>
<evidence type="ECO:0000259" key="3">
    <source>
        <dbReference type="Pfam" id="PF00561"/>
    </source>
</evidence>
<dbReference type="RefSeq" id="XP_033383997.1">
    <property type="nucleotide sequence ID" value="XM_033527857.1"/>
</dbReference>
<reference evidence="4" key="1">
    <citation type="journal article" date="2020" name="Stud. Mycol.">
        <title>101 Dothideomycetes genomes: a test case for predicting lifestyles and emergence of pathogens.</title>
        <authorList>
            <person name="Haridas S."/>
            <person name="Albert R."/>
            <person name="Binder M."/>
            <person name="Bloem J."/>
            <person name="Labutti K."/>
            <person name="Salamov A."/>
            <person name="Andreopoulos B."/>
            <person name="Baker S."/>
            <person name="Barry K."/>
            <person name="Bills G."/>
            <person name="Bluhm B."/>
            <person name="Cannon C."/>
            <person name="Castanera R."/>
            <person name="Culley D."/>
            <person name="Daum C."/>
            <person name="Ezra D."/>
            <person name="Gonzalez J."/>
            <person name="Henrissat B."/>
            <person name="Kuo A."/>
            <person name="Liang C."/>
            <person name="Lipzen A."/>
            <person name="Lutzoni F."/>
            <person name="Magnuson J."/>
            <person name="Mondo S."/>
            <person name="Nolan M."/>
            <person name="Ohm R."/>
            <person name="Pangilinan J."/>
            <person name="Park H.-J."/>
            <person name="Ramirez L."/>
            <person name="Alfaro M."/>
            <person name="Sun H."/>
            <person name="Tritt A."/>
            <person name="Yoshinaga Y."/>
            <person name="Zwiers L.-H."/>
            <person name="Turgeon B."/>
            <person name="Goodwin S."/>
            <person name="Spatafora J."/>
            <person name="Crous P."/>
            <person name="Grigoriev I."/>
        </authorList>
    </citation>
    <scope>NUCLEOTIDE SEQUENCE</scope>
    <source>
        <strain evidence="4">CBS 175.79</strain>
    </source>
</reference>
<dbReference type="GeneID" id="54285254"/>
<dbReference type="EMBL" id="ML978069">
    <property type="protein sequence ID" value="KAF2015658.1"/>
    <property type="molecule type" value="Genomic_DNA"/>
</dbReference>
<dbReference type="InterPro" id="IPR000073">
    <property type="entry name" value="AB_hydrolase_1"/>
</dbReference>
<dbReference type="AlphaFoldDB" id="A0A6A5XQV6"/>
<dbReference type="Proteomes" id="UP000799778">
    <property type="component" value="Unassembled WGS sequence"/>
</dbReference>
<dbReference type="Pfam" id="PF00561">
    <property type="entry name" value="Abhydrolase_1"/>
    <property type="match status" value="1"/>
</dbReference>